<organism evidence="2 3">
    <name type="scientific">Rhizophagus irregularis</name>
    <dbReference type="NCBI Taxonomy" id="588596"/>
    <lineage>
        <taxon>Eukaryota</taxon>
        <taxon>Fungi</taxon>
        <taxon>Fungi incertae sedis</taxon>
        <taxon>Mucoromycota</taxon>
        <taxon>Glomeromycotina</taxon>
        <taxon>Glomeromycetes</taxon>
        <taxon>Glomerales</taxon>
        <taxon>Glomeraceae</taxon>
        <taxon>Rhizophagus</taxon>
    </lineage>
</organism>
<evidence type="ECO:0000313" key="2">
    <source>
        <dbReference type="EMBL" id="CAB5381513.1"/>
    </source>
</evidence>
<dbReference type="VEuPathDB" id="FungiDB:RhiirFUN_008246"/>
<comment type="caution">
    <text evidence="2">The sequence shown here is derived from an EMBL/GenBank/DDBJ whole genome shotgun (WGS) entry which is preliminary data.</text>
</comment>
<reference evidence="2" key="1">
    <citation type="submission" date="2020-05" db="EMBL/GenBank/DDBJ databases">
        <authorList>
            <person name="Rincon C."/>
            <person name="Sanders R I."/>
            <person name="Robbins C."/>
            <person name="Chaturvedi A."/>
        </authorList>
    </citation>
    <scope>NUCLEOTIDE SEQUENCE</scope>
    <source>
        <strain evidence="2">CHB12</strain>
    </source>
</reference>
<dbReference type="EMBL" id="CAGKOT010000044">
    <property type="protein sequence ID" value="CAB5381513.1"/>
    <property type="molecule type" value="Genomic_DNA"/>
</dbReference>
<feature type="compositionally biased region" description="Basic and acidic residues" evidence="1">
    <location>
        <begin position="42"/>
        <end position="60"/>
    </location>
</feature>
<proteinExistence type="predicted"/>
<evidence type="ECO:0000313" key="3">
    <source>
        <dbReference type="Proteomes" id="UP000684084"/>
    </source>
</evidence>
<feature type="compositionally biased region" description="Basic and acidic residues" evidence="1">
    <location>
        <begin position="69"/>
        <end position="124"/>
    </location>
</feature>
<name>A0A915ZN55_9GLOM</name>
<sequence length="164" mass="19700">MKLIIFTTDGINYLNENQNYKDTLIEEYPPDDGYPTDSDNLESQKENFERLQNKRLEERNINGGKRERRKLEREKEKVQEKNERKVRESERREGKGERGEGLNRKRKEKAKEGEKEKERAKEKPKEIKKNFIYCGCTYTEYHVIYTTWKKVGGRHILLITPRCT</sequence>
<protein>
    <submittedName>
        <fullName evidence="2">Uncharacterized protein</fullName>
    </submittedName>
</protein>
<evidence type="ECO:0000256" key="1">
    <source>
        <dbReference type="SAM" id="MobiDB-lite"/>
    </source>
</evidence>
<feature type="region of interest" description="Disordered" evidence="1">
    <location>
        <begin position="27"/>
        <end position="124"/>
    </location>
</feature>
<dbReference type="AlphaFoldDB" id="A0A915ZN55"/>
<gene>
    <name evidence="2" type="ORF">CHRIB12_LOCUS17574</name>
</gene>
<accession>A0A915ZN55</accession>
<dbReference type="Proteomes" id="UP000684084">
    <property type="component" value="Unassembled WGS sequence"/>
</dbReference>
<dbReference type="OrthoDB" id="10416568at2759"/>